<dbReference type="InterPro" id="IPR007499">
    <property type="entry name" value="ERF_bacteria_virus"/>
</dbReference>
<proteinExistence type="predicted"/>
<name>A0A6J5NAN1_9CAUD</name>
<organism evidence="1">
    <name type="scientific">uncultured Caudovirales phage</name>
    <dbReference type="NCBI Taxonomy" id="2100421"/>
    <lineage>
        <taxon>Viruses</taxon>
        <taxon>Duplodnaviria</taxon>
        <taxon>Heunggongvirae</taxon>
        <taxon>Uroviricota</taxon>
        <taxon>Caudoviricetes</taxon>
        <taxon>Peduoviridae</taxon>
        <taxon>Maltschvirus</taxon>
        <taxon>Maltschvirus maltsch</taxon>
    </lineage>
</organism>
<protein>
    <submittedName>
        <fullName evidence="1">Essential recombination function protein</fullName>
    </submittedName>
</protein>
<reference evidence="1" key="1">
    <citation type="submission" date="2020-04" db="EMBL/GenBank/DDBJ databases">
        <authorList>
            <person name="Chiriac C."/>
            <person name="Salcher M."/>
            <person name="Ghai R."/>
            <person name="Kavagutti S V."/>
        </authorList>
    </citation>
    <scope>NUCLEOTIDE SEQUENCE</scope>
</reference>
<gene>
    <name evidence="1" type="ORF">UFOVP614_24</name>
</gene>
<evidence type="ECO:0000313" key="1">
    <source>
        <dbReference type="EMBL" id="CAB4152649.1"/>
    </source>
</evidence>
<dbReference type="Pfam" id="PF04404">
    <property type="entry name" value="ERF"/>
    <property type="match status" value="1"/>
</dbReference>
<dbReference type="EMBL" id="LR796573">
    <property type="protein sequence ID" value="CAB4152649.1"/>
    <property type="molecule type" value="Genomic_DNA"/>
</dbReference>
<accession>A0A6J5NAN1</accession>
<sequence length="177" mass="19729">MSLIKIQQELKAPKNQFNAFAKYKYRSAEDIIEAAKPICHKYGYALMLSDEVVEVGGRVYVKSTACLSNGEDNITCTGLAREEENKKGMDAAQLTGACSSYARKYALNGLFAIDDTKDADATNEHKDEVSEGQKAFLIEQLDKTKFTEDQKVKAALKINAIKTLDEYNKIKETIKKS</sequence>